<proteinExistence type="predicted"/>
<accession>A0A0M3IL62</accession>
<evidence type="ECO:0000313" key="1">
    <source>
        <dbReference type="Proteomes" id="UP000036681"/>
    </source>
</evidence>
<dbReference type="Proteomes" id="UP000036681">
    <property type="component" value="Unplaced"/>
</dbReference>
<reference evidence="2" key="1">
    <citation type="submission" date="2017-02" db="UniProtKB">
        <authorList>
            <consortium name="WormBaseParasite"/>
        </authorList>
    </citation>
    <scope>IDENTIFICATION</scope>
</reference>
<sequence>LGNSFLKIFVLLNGRSFEASKTSHCVRFFQANWRGNYLKACMTSRIHSSGRRLP</sequence>
<dbReference type="AlphaFoldDB" id="A0A0M3IL62"/>
<dbReference type="WBParaSite" id="ALUE_0001949001-mRNA-1">
    <property type="protein sequence ID" value="ALUE_0001949001-mRNA-1"/>
    <property type="gene ID" value="ALUE_0001949001"/>
</dbReference>
<keyword evidence="1" id="KW-1185">Reference proteome</keyword>
<organism evidence="1 2">
    <name type="scientific">Ascaris lumbricoides</name>
    <name type="common">Giant roundworm</name>
    <dbReference type="NCBI Taxonomy" id="6252"/>
    <lineage>
        <taxon>Eukaryota</taxon>
        <taxon>Metazoa</taxon>
        <taxon>Ecdysozoa</taxon>
        <taxon>Nematoda</taxon>
        <taxon>Chromadorea</taxon>
        <taxon>Rhabditida</taxon>
        <taxon>Spirurina</taxon>
        <taxon>Ascaridomorpha</taxon>
        <taxon>Ascaridoidea</taxon>
        <taxon>Ascarididae</taxon>
        <taxon>Ascaris</taxon>
    </lineage>
</organism>
<evidence type="ECO:0000313" key="2">
    <source>
        <dbReference type="WBParaSite" id="ALUE_0001949001-mRNA-1"/>
    </source>
</evidence>
<protein>
    <submittedName>
        <fullName evidence="2">Ovule protein</fullName>
    </submittedName>
</protein>
<name>A0A0M3IL62_ASCLU</name>